<sequence>MSKVQQQQPSILNGINQKVEEIVEFINNPAIEKIPDVITHIQQLSNMKYQLQIEYFTSKYCALSGNYFNENNKDDIIYHDGYYFLASQVKEYYRRGEYYDISIGDLEFEYYNGITNISVQIELTEEFINKIFKNQVQQVLKKFEEYYQNQEQPIEFICQKTKKIYYISDRIKFNDQDVSIYWAIENVHLLDEVQRQYIQEYKKMLSQISLFY</sequence>
<dbReference type="Proteomes" id="UP000689195">
    <property type="component" value="Unassembled WGS sequence"/>
</dbReference>
<name>A0A8S1SBB6_9CILI</name>
<evidence type="ECO:0000313" key="2">
    <source>
        <dbReference type="Proteomes" id="UP000689195"/>
    </source>
</evidence>
<dbReference type="OrthoDB" id="308021at2759"/>
<reference evidence="1" key="1">
    <citation type="submission" date="2021-01" db="EMBL/GenBank/DDBJ databases">
        <authorList>
            <consortium name="Genoscope - CEA"/>
            <person name="William W."/>
        </authorList>
    </citation>
    <scope>NUCLEOTIDE SEQUENCE</scope>
</reference>
<dbReference type="EMBL" id="CAJJDO010000005">
    <property type="protein sequence ID" value="CAD8136174.1"/>
    <property type="molecule type" value="Genomic_DNA"/>
</dbReference>
<dbReference type="AlphaFoldDB" id="A0A8S1SBB6"/>
<proteinExistence type="predicted"/>
<organism evidence="1 2">
    <name type="scientific">Paramecium pentaurelia</name>
    <dbReference type="NCBI Taxonomy" id="43138"/>
    <lineage>
        <taxon>Eukaryota</taxon>
        <taxon>Sar</taxon>
        <taxon>Alveolata</taxon>
        <taxon>Ciliophora</taxon>
        <taxon>Intramacronucleata</taxon>
        <taxon>Oligohymenophorea</taxon>
        <taxon>Peniculida</taxon>
        <taxon>Parameciidae</taxon>
        <taxon>Paramecium</taxon>
    </lineage>
</organism>
<keyword evidence="2" id="KW-1185">Reference proteome</keyword>
<accession>A0A8S1SBB6</accession>
<comment type="caution">
    <text evidence="1">The sequence shown here is derived from an EMBL/GenBank/DDBJ whole genome shotgun (WGS) entry which is preliminary data.</text>
</comment>
<evidence type="ECO:0000313" key="1">
    <source>
        <dbReference type="EMBL" id="CAD8136174.1"/>
    </source>
</evidence>
<gene>
    <name evidence="1" type="ORF">PPENT_87.1.T0050016</name>
</gene>
<protein>
    <submittedName>
        <fullName evidence="1">Uncharacterized protein</fullName>
    </submittedName>
</protein>